<evidence type="ECO:0008006" key="3">
    <source>
        <dbReference type="Google" id="ProtNLM"/>
    </source>
</evidence>
<protein>
    <recommendedName>
        <fullName evidence="3">Thiocillin family RiPP</fullName>
    </recommendedName>
</protein>
<sequence length="48" mass="4853">MSENPQNTEQAPVDVAQDLAIEELAGGEPGTTAVSTFGTIACSSTKVS</sequence>
<proteinExistence type="predicted"/>
<gene>
    <name evidence="1" type="ORF">GPJ59_26140</name>
</gene>
<dbReference type="RefSeq" id="WP_219670168.1">
    <property type="nucleotide sequence ID" value="NZ_WTFF01000234.1"/>
</dbReference>
<accession>A0ABS6ZBZ0</accession>
<evidence type="ECO:0000313" key="1">
    <source>
        <dbReference type="EMBL" id="MBW5485262.1"/>
    </source>
</evidence>
<keyword evidence="2" id="KW-1185">Reference proteome</keyword>
<comment type="caution">
    <text evidence="1">The sequence shown here is derived from an EMBL/GenBank/DDBJ whole genome shotgun (WGS) entry which is preliminary data.</text>
</comment>
<dbReference type="Proteomes" id="UP000812013">
    <property type="component" value="Unassembled WGS sequence"/>
</dbReference>
<dbReference type="EMBL" id="WTFF01000234">
    <property type="protein sequence ID" value="MBW5485262.1"/>
    <property type="molecule type" value="Genomic_DNA"/>
</dbReference>
<evidence type="ECO:0000313" key="2">
    <source>
        <dbReference type="Proteomes" id="UP000812013"/>
    </source>
</evidence>
<reference evidence="1 2" key="1">
    <citation type="submission" date="2019-12" db="EMBL/GenBank/DDBJ databases">
        <title>Genome sequence of Streptomyces bambusae.</title>
        <authorList>
            <person name="Bansal K."/>
            <person name="Choksket S."/>
            <person name="Korpole S."/>
            <person name="Patil P.B."/>
        </authorList>
    </citation>
    <scope>NUCLEOTIDE SEQUENCE [LARGE SCALE GENOMIC DNA]</scope>
    <source>
        <strain evidence="1 2">SK60</strain>
    </source>
</reference>
<name>A0ABS6ZBZ0_9ACTN</name>
<organism evidence="1 2">
    <name type="scientific">Streptomyces bambusae</name>
    <dbReference type="NCBI Taxonomy" id="1550616"/>
    <lineage>
        <taxon>Bacteria</taxon>
        <taxon>Bacillati</taxon>
        <taxon>Actinomycetota</taxon>
        <taxon>Actinomycetes</taxon>
        <taxon>Kitasatosporales</taxon>
        <taxon>Streptomycetaceae</taxon>
        <taxon>Streptomyces</taxon>
    </lineage>
</organism>